<dbReference type="RefSeq" id="WP_095618534.1">
    <property type="nucleotide sequence ID" value="NZ_NSKD01000009.1"/>
</dbReference>
<feature type="transmembrane region" description="Helical" evidence="1">
    <location>
        <begin position="45"/>
        <end position="63"/>
    </location>
</feature>
<keyword evidence="1" id="KW-0812">Transmembrane</keyword>
<keyword evidence="3" id="KW-1185">Reference proteome</keyword>
<evidence type="ECO:0000256" key="1">
    <source>
        <dbReference type="SAM" id="Phobius"/>
    </source>
</evidence>
<dbReference type="EMBL" id="NSKD01000009">
    <property type="protein sequence ID" value="PAU77735.1"/>
    <property type="molecule type" value="Genomic_DNA"/>
</dbReference>
<protein>
    <submittedName>
        <fullName evidence="2">Uncharacterized protein</fullName>
    </submittedName>
</protein>
<dbReference type="AlphaFoldDB" id="A0A2A2EZB7"/>
<sequence>MDVTPPVQRRNVEDNRVDILVHEFYVASSLYLHEDQLNWQKLHHLLYVNVGLGAVAGFALENGAGPVTALGSETIFVLLGVIGILVALAFGTALWFGTLYLQNRKAALAALEAHLGEYGGEAVVNLPAHLQMISSRFARVSPTVWVLRLFPVMLALVWAGLVVTVLL</sequence>
<evidence type="ECO:0000313" key="2">
    <source>
        <dbReference type="EMBL" id="PAU77735.1"/>
    </source>
</evidence>
<evidence type="ECO:0000313" key="3">
    <source>
        <dbReference type="Proteomes" id="UP000218896"/>
    </source>
</evidence>
<comment type="caution">
    <text evidence="2">The sequence shown here is derived from an EMBL/GenBank/DDBJ whole genome shotgun (WGS) entry which is preliminary data.</text>
</comment>
<name>A0A2A2EZB7_9GAMM</name>
<accession>A0A2A2EZB7</accession>
<feature type="transmembrane region" description="Helical" evidence="1">
    <location>
        <begin position="145"/>
        <end position="166"/>
    </location>
</feature>
<dbReference type="Proteomes" id="UP000218896">
    <property type="component" value="Unassembled WGS sequence"/>
</dbReference>
<gene>
    <name evidence="2" type="ORF">CK501_14870</name>
</gene>
<organism evidence="2 3">
    <name type="scientific">Halovibrio salipaludis</name>
    <dbReference type="NCBI Taxonomy" id="2032626"/>
    <lineage>
        <taxon>Bacteria</taxon>
        <taxon>Pseudomonadati</taxon>
        <taxon>Pseudomonadota</taxon>
        <taxon>Gammaproteobacteria</taxon>
        <taxon>Oceanospirillales</taxon>
        <taxon>Halomonadaceae</taxon>
        <taxon>Halovibrio</taxon>
    </lineage>
</organism>
<feature type="transmembrane region" description="Helical" evidence="1">
    <location>
        <begin position="75"/>
        <end position="96"/>
    </location>
</feature>
<proteinExistence type="predicted"/>
<keyword evidence="1" id="KW-0472">Membrane</keyword>
<reference evidence="2 3" key="1">
    <citation type="submission" date="2017-08" db="EMBL/GenBank/DDBJ databases">
        <title>Halovibrio sewagensis sp. nov., isolated from wastewater of high salinity.</title>
        <authorList>
            <person name="Dong X."/>
            <person name="Zhang G."/>
        </authorList>
    </citation>
    <scope>NUCLEOTIDE SEQUENCE [LARGE SCALE GENOMIC DNA]</scope>
    <source>
        <strain evidence="2 3">YL5-2</strain>
    </source>
</reference>
<keyword evidence="1" id="KW-1133">Transmembrane helix</keyword>
<dbReference type="OrthoDB" id="6182349at2"/>